<dbReference type="SUPFAM" id="SSF54427">
    <property type="entry name" value="NTF2-like"/>
    <property type="match status" value="1"/>
</dbReference>
<dbReference type="GO" id="GO:0030150">
    <property type="term" value="P:protein import into mitochondrial matrix"/>
    <property type="evidence" value="ECO:0007669"/>
    <property type="project" value="TreeGrafter"/>
</dbReference>
<organism evidence="7 8">
    <name type="scientific">Pseudaminobacter soli</name>
    <name type="common">ex Zhang et al. 2022</name>
    <dbReference type="NCBI Taxonomy" id="2831468"/>
    <lineage>
        <taxon>Bacteria</taxon>
        <taxon>Pseudomonadati</taxon>
        <taxon>Pseudomonadota</taxon>
        <taxon>Alphaproteobacteria</taxon>
        <taxon>Hyphomicrobiales</taxon>
        <taxon>Phyllobacteriaceae</taxon>
        <taxon>Pseudaminobacter</taxon>
    </lineage>
</organism>
<dbReference type="Proteomes" id="UP000680348">
    <property type="component" value="Unassembled WGS sequence"/>
</dbReference>
<comment type="similarity">
    <text evidence="2">Belongs to the Tim44 family.</text>
</comment>
<dbReference type="Pfam" id="PF04280">
    <property type="entry name" value="Tim44"/>
    <property type="match status" value="1"/>
</dbReference>
<dbReference type="PANTHER" id="PTHR10721">
    <property type="entry name" value="MITOCHONDRIAL IMPORT INNER MEMBRANE TRANSLOCASE SUBUNIT TIM44"/>
    <property type="match status" value="1"/>
</dbReference>
<dbReference type="GO" id="GO:0051087">
    <property type="term" value="F:protein-folding chaperone binding"/>
    <property type="evidence" value="ECO:0007669"/>
    <property type="project" value="TreeGrafter"/>
</dbReference>
<dbReference type="GO" id="GO:0016020">
    <property type="term" value="C:membrane"/>
    <property type="evidence" value="ECO:0007669"/>
    <property type="project" value="UniProtKB-SubCell"/>
</dbReference>
<protein>
    <submittedName>
        <fullName evidence="7">Tim44 domain-containing protein</fullName>
    </submittedName>
</protein>
<dbReference type="SMART" id="SM00978">
    <property type="entry name" value="Tim44"/>
    <property type="match status" value="1"/>
</dbReference>
<feature type="domain" description="Tim44-like" evidence="6">
    <location>
        <begin position="58"/>
        <end position="202"/>
    </location>
</feature>
<keyword evidence="4 5" id="KW-0472">Membrane</keyword>
<gene>
    <name evidence="7" type="ORF">KEU06_07545</name>
</gene>
<dbReference type="NCBIfam" id="NF033779">
    <property type="entry name" value="Tim44_TimA_adap"/>
    <property type="match status" value="1"/>
</dbReference>
<evidence type="ECO:0000259" key="6">
    <source>
        <dbReference type="SMART" id="SM00978"/>
    </source>
</evidence>
<evidence type="ECO:0000256" key="1">
    <source>
        <dbReference type="ARBA" id="ARBA00004370"/>
    </source>
</evidence>
<dbReference type="InterPro" id="IPR007379">
    <property type="entry name" value="Tim44-like_dom"/>
</dbReference>
<dbReference type="EMBL" id="JAGWCR010000003">
    <property type="protein sequence ID" value="MBS3648480.1"/>
    <property type="molecule type" value="Genomic_DNA"/>
</dbReference>
<evidence type="ECO:0000256" key="5">
    <source>
        <dbReference type="SAM" id="Phobius"/>
    </source>
</evidence>
<comment type="caution">
    <text evidence="7">The sequence shown here is derived from an EMBL/GenBank/DDBJ whole genome shotgun (WGS) entry which is preliminary data.</text>
</comment>
<evidence type="ECO:0000256" key="2">
    <source>
        <dbReference type="ARBA" id="ARBA00009597"/>
    </source>
</evidence>
<dbReference type="InterPro" id="IPR039544">
    <property type="entry name" value="Tim44-like"/>
</dbReference>
<keyword evidence="5" id="KW-1133">Transmembrane helix</keyword>
<feature type="transmembrane region" description="Helical" evidence="5">
    <location>
        <begin position="12"/>
        <end position="31"/>
    </location>
</feature>
<sequence length="203" mass="22014">MNEAAEVANNAPVIVALSLWWAVLFALQLFAGEQQTGSRAATATKRREAGGAAVSQDSRMSEICRLDPEFSQDAFLSGAGRAFEAVLNAYARCDLEALRKLLSMEVFQVFAAACAKRQESRETLDLTFIGIESAEIVSAEALPGKMEITVLFRAQIVFAERTYKGDLLSGDPSAVTTTADLWTFSRPVPASDRTWLLVATDQA</sequence>
<evidence type="ECO:0000256" key="3">
    <source>
        <dbReference type="ARBA" id="ARBA00022946"/>
    </source>
</evidence>
<keyword evidence="3" id="KW-0809">Transit peptide</keyword>
<dbReference type="AlphaFoldDB" id="A0A942E0Q5"/>
<reference evidence="7" key="1">
    <citation type="submission" date="2021-04" db="EMBL/GenBank/DDBJ databases">
        <title>Pseudaminobacter soli sp. nov., isolated from paddy soil contaminated by heavy metals.</title>
        <authorList>
            <person name="Zhang K."/>
        </authorList>
    </citation>
    <scope>NUCLEOTIDE SEQUENCE</scope>
    <source>
        <strain evidence="7">19-2017</strain>
    </source>
</reference>
<dbReference type="PANTHER" id="PTHR10721:SF1">
    <property type="entry name" value="MITOCHONDRIAL IMPORT INNER MEMBRANE TRANSLOCASE SUBUNIT TIM44"/>
    <property type="match status" value="1"/>
</dbReference>
<name>A0A942E0Q5_9HYPH</name>
<evidence type="ECO:0000256" key="4">
    <source>
        <dbReference type="ARBA" id="ARBA00023136"/>
    </source>
</evidence>
<dbReference type="Gene3D" id="3.10.450.240">
    <property type="match status" value="1"/>
</dbReference>
<proteinExistence type="inferred from homology"/>
<evidence type="ECO:0000313" key="8">
    <source>
        <dbReference type="Proteomes" id="UP000680348"/>
    </source>
</evidence>
<accession>A0A942E0Q5</accession>
<keyword evidence="5" id="KW-0812">Transmembrane</keyword>
<comment type="subcellular location">
    <subcellularLocation>
        <location evidence="1">Membrane</location>
    </subcellularLocation>
</comment>
<dbReference type="InterPro" id="IPR032710">
    <property type="entry name" value="NTF2-like_dom_sf"/>
</dbReference>
<keyword evidence="8" id="KW-1185">Reference proteome</keyword>
<evidence type="ECO:0000313" key="7">
    <source>
        <dbReference type="EMBL" id="MBS3648480.1"/>
    </source>
</evidence>
<dbReference type="RefSeq" id="WP_188254027.1">
    <property type="nucleotide sequence ID" value="NZ_JABVCF010000003.1"/>
</dbReference>